<reference evidence="3 4" key="1">
    <citation type="submission" date="2022-06" db="EMBL/GenBank/DDBJ databases">
        <title>Fructobacillus taiwanensis sp. nov., isolated from the honeybee.</title>
        <authorList>
            <person name="Chen Y.-S."/>
            <person name="Wang L.-T."/>
            <person name="Lee Y.-S."/>
            <person name="Chang Y.-C."/>
            <person name="Wu H.-C."/>
            <person name="Liao C.-Y."/>
            <person name="Chen W.-H."/>
            <person name="Deng J.-N."/>
            <person name="Wang Y.-H."/>
        </authorList>
    </citation>
    <scope>NUCLEOTIDE SEQUENCE [LARGE SCALE GENOMIC DNA]</scope>
    <source>
        <strain evidence="3 4">W13</strain>
    </source>
</reference>
<dbReference type="EMBL" id="JAMWYK010000002">
    <property type="protein sequence ID" value="MCO0831863.1"/>
    <property type="molecule type" value="Genomic_DNA"/>
</dbReference>
<feature type="compositionally biased region" description="Polar residues" evidence="2">
    <location>
        <begin position="122"/>
        <end position="160"/>
    </location>
</feature>
<dbReference type="Proteomes" id="UP001523234">
    <property type="component" value="Unassembled WGS sequence"/>
</dbReference>
<feature type="region of interest" description="Disordered" evidence="2">
    <location>
        <begin position="45"/>
        <end position="176"/>
    </location>
</feature>
<proteinExistence type="predicted"/>
<evidence type="ECO:0000256" key="2">
    <source>
        <dbReference type="SAM" id="MobiDB-lite"/>
    </source>
</evidence>
<feature type="compositionally biased region" description="Polar residues" evidence="2">
    <location>
        <begin position="279"/>
        <end position="290"/>
    </location>
</feature>
<accession>A0ABT0ZPI3</accession>
<protein>
    <submittedName>
        <fullName evidence="3">Uncharacterized protein</fullName>
    </submittedName>
</protein>
<organism evidence="3 4">
    <name type="scientific">Fructobacillus apis</name>
    <dbReference type="NCBI Taxonomy" id="2935017"/>
    <lineage>
        <taxon>Bacteria</taxon>
        <taxon>Bacillati</taxon>
        <taxon>Bacillota</taxon>
        <taxon>Bacilli</taxon>
        <taxon>Lactobacillales</taxon>
        <taxon>Lactobacillaceae</taxon>
        <taxon>Fructobacillus</taxon>
    </lineage>
</organism>
<gene>
    <name evidence="3" type="ORF">NFX39_01975</name>
</gene>
<evidence type="ECO:0000313" key="3">
    <source>
        <dbReference type="EMBL" id="MCO0831863.1"/>
    </source>
</evidence>
<sequence>MYHNLNSHKVGERKMMKKVKKQWVVASVSLFAFMGAGAVSSVHVSADDTTNQKHTQDNKSEESDSGSASIAAASGNGDGDKSKQTTETVNQNQTSATQSTEQAQTAQTQAAQNTAAQDQKTESQNQGDQSVQTQTEQITAAQNQTSESENSGDKSAQNEGLSLRDGDDSQSTTEMTAAEKQALIDEVTADFMSGKELTSDMSDNYKAYWNVLANFKAEYDAKVAGYGTSKEDYTAFKASDPTNVEQSKKEVDAYEQALKDKLNSTTNVSVHKPAGKGALNSSDLNKSTNQTDENKGIFDAYMAKQGAADAESGRFNGYNTAGSNAILKLSDDVNDSYSQAYKGAQAAMALSLRMTRL</sequence>
<feature type="compositionally biased region" description="Basic and acidic residues" evidence="2">
    <location>
        <begin position="50"/>
        <end position="62"/>
    </location>
</feature>
<dbReference type="Pfam" id="PF19258">
    <property type="entry name" value="KxYKxGKxW_sig"/>
    <property type="match status" value="1"/>
</dbReference>
<feature type="compositionally biased region" description="Low complexity" evidence="2">
    <location>
        <begin position="65"/>
        <end position="75"/>
    </location>
</feature>
<keyword evidence="4" id="KW-1185">Reference proteome</keyword>
<feature type="region of interest" description="Disordered" evidence="2">
    <location>
        <begin position="267"/>
        <end position="290"/>
    </location>
</feature>
<dbReference type="InterPro" id="IPR022263">
    <property type="entry name" value="KxYKxGKxW"/>
</dbReference>
<keyword evidence="1" id="KW-0732">Signal</keyword>
<dbReference type="RefSeq" id="WP_252442536.1">
    <property type="nucleotide sequence ID" value="NZ_JAMWYK010000002.1"/>
</dbReference>
<feature type="compositionally biased region" description="Low complexity" evidence="2">
    <location>
        <begin position="90"/>
        <end position="117"/>
    </location>
</feature>
<evidence type="ECO:0000256" key="1">
    <source>
        <dbReference type="ARBA" id="ARBA00022729"/>
    </source>
</evidence>
<comment type="caution">
    <text evidence="3">The sequence shown here is derived from an EMBL/GenBank/DDBJ whole genome shotgun (WGS) entry which is preliminary data.</text>
</comment>
<name>A0ABT0ZPI3_9LACO</name>
<evidence type="ECO:0000313" key="4">
    <source>
        <dbReference type="Proteomes" id="UP001523234"/>
    </source>
</evidence>